<dbReference type="PANTHER" id="PTHR32341">
    <property type="entry name" value="INTERFERON-INDUCIBLE GTPASE"/>
    <property type="match status" value="1"/>
</dbReference>
<protein>
    <submittedName>
        <fullName evidence="6">Immunity-related GTPase family, q2</fullName>
    </submittedName>
</protein>
<feature type="domain" description="IRG-type G" evidence="5">
    <location>
        <begin position="53"/>
        <end position="221"/>
    </location>
</feature>
<evidence type="ECO:0000259" key="5">
    <source>
        <dbReference type="PROSITE" id="PS51716"/>
    </source>
</evidence>
<evidence type="ECO:0000256" key="2">
    <source>
        <dbReference type="ARBA" id="ARBA00022741"/>
    </source>
</evidence>
<evidence type="ECO:0000256" key="4">
    <source>
        <dbReference type="ARBA" id="ARBA00023134"/>
    </source>
</evidence>
<name>A0A3Q2XWY7_HIPCM</name>
<dbReference type="OMA" id="QGVKQPK"/>
<dbReference type="Ensembl" id="ENSHCOT00000015713.1">
    <property type="protein sequence ID" value="ENSHCOP00000009563.1"/>
    <property type="gene ID" value="ENSHCOG00000012014.1"/>
</dbReference>
<dbReference type="PANTHER" id="PTHR32341:SF10">
    <property type="entry name" value="INTERFERON-INDUCIBLE GTPASE 5"/>
    <property type="match status" value="1"/>
</dbReference>
<proteinExistence type="inferred from homology"/>
<comment type="similarity">
    <text evidence="1">Belongs to the TRAFAC class dynamin-like GTPase superfamily. IRG family.</text>
</comment>
<keyword evidence="2" id="KW-0547">Nucleotide-binding</keyword>
<dbReference type="GO" id="GO:0016020">
    <property type="term" value="C:membrane"/>
    <property type="evidence" value="ECO:0007669"/>
    <property type="project" value="InterPro"/>
</dbReference>
<dbReference type="InterPro" id="IPR027417">
    <property type="entry name" value="P-loop_NTPase"/>
</dbReference>
<keyword evidence="7" id="KW-1185">Reference proteome</keyword>
<dbReference type="AlphaFoldDB" id="A0A3Q2XWY7"/>
<dbReference type="STRING" id="109280.ENSHCOP00000009563"/>
<evidence type="ECO:0000256" key="3">
    <source>
        <dbReference type="ARBA" id="ARBA00022801"/>
    </source>
</evidence>
<dbReference type="GO" id="GO:0005525">
    <property type="term" value="F:GTP binding"/>
    <property type="evidence" value="ECO:0007669"/>
    <property type="project" value="UniProtKB-KW"/>
</dbReference>
<evidence type="ECO:0000256" key="1">
    <source>
        <dbReference type="ARBA" id="ARBA00005429"/>
    </source>
</evidence>
<dbReference type="Pfam" id="PF05049">
    <property type="entry name" value="IIGP"/>
    <property type="match status" value="2"/>
</dbReference>
<accession>A0A3Q2XWY7</accession>
<dbReference type="Gene3D" id="3.40.50.300">
    <property type="entry name" value="P-loop containing nucleotide triphosphate hydrolases"/>
    <property type="match status" value="1"/>
</dbReference>
<reference evidence="6" key="2">
    <citation type="submission" date="2025-09" db="UniProtKB">
        <authorList>
            <consortium name="Ensembl"/>
        </authorList>
    </citation>
    <scope>IDENTIFICATION</scope>
</reference>
<reference evidence="6" key="1">
    <citation type="submission" date="2025-08" db="UniProtKB">
        <authorList>
            <consortium name="Ensembl"/>
        </authorList>
    </citation>
    <scope>IDENTIFICATION</scope>
</reference>
<dbReference type="InterPro" id="IPR007743">
    <property type="entry name" value="Immunity-related_GTPase-like"/>
</dbReference>
<organism evidence="6 7">
    <name type="scientific">Hippocampus comes</name>
    <name type="common">Tiger tail seahorse</name>
    <dbReference type="NCBI Taxonomy" id="109280"/>
    <lineage>
        <taxon>Eukaryota</taxon>
        <taxon>Metazoa</taxon>
        <taxon>Chordata</taxon>
        <taxon>Craniata</taxon>
        <taxon>Vertebrata</taxon>
        <taxon>Euteleostomi</taxon>
        <taxon>Actinopterygii</taxon>
        <taxon>Neopterygii</taxon>
        <taxon>Teleostei</taxon>
        <taxon>Neoteleostei</taxon>
        <taxon>Acanthomorphata</taxon>
        <taxon>Syngnathiaria</taxon>
        <taxon>Syngnathiformes</taxon>
        <taxon>Syngnathoidei</taxon>
        <taxon>Syngnathidae</taxon>
        <taxon>Hippocampus</taxon>
    </lineage>
</organism>
<keyword evidence="3" id="KW-0378">Hydrolase</keyword>
<sequence length="396" mass="42793">MYSEYSSLSHSFSSPAAMADVLKGVNLLETLKNSMERNRLSEVKDAVEDLLISSLNLAVVGERSEEKMAFINSLHGVSAADEGAACSSSVPTEDLSCYPNPVHPDFRLWDLPPVPIGLPFEPDVYMNAVKFLRYNVVFLMVTQTPPPSVVALVLRARLLQLQTVYLILLVSDKDQNPDSKRRASVDALRSHGVTQSKVYLVSPSALETLDFPALLEDLAKDLPEIRWCALLMALPTLTAALVIQKKEAFGALVWAAASLSGGVSAVPVPFVASAVDSSMAVRVLCKVQASLCLDDASVERLARRRGLEPARLKALRACPLSTEVTKAEVKRRLALAEKDCSTLSSRLVQMAVPRHARSAGRSFAAMLNALKTAIDDMAADAEKILASAFAETSQNA</sequence>
<dbReference type="InterPro" id="IPR051515">
    <property type="entry name" value="IRG"/>
</dbReference>
<evidence type="ECO:0000313" key="7">
    <source>
        <dbReference type="Proteomes" id="UP000264820"/>
    </source>
</evidence>
<dbReference type="PROSITE" id="PS51716">
    <property type="entry name" value="G_IRG"/>
    <property type="match status" value="1"/>
</dbReference>
<dbReference type="Proteomes" id="UP000264820">
    <property type="component" value="Unplaced"/>
</dbReference>
<dbReference type="InterPro" id="IPR030385">
    <property type="entry name" value="G_IRG_dom"/>
</dbReference>
<evidence type="ECO:0000313" key="6">
    <source>
        <dbReference type="Ensembl" id="ENSHCOP00000009563.1"/>
    </source>
</evidence>
<dbReference type="GO" id="GO:0016787">
    <property type="term" value="F:hydrolase activity"/>
    <property type="evidence" value="ECO:0007669"/>
    <property type="project" value="UniProtKB-KW"/>
</dbReference>
<dbReference type="GeneTree" id="ENSGT00940000165579"/>
<keyword evidence="4" id="KW-0342">GTP-binding</keyword>
<dbReference type="SUPFAM" id="SSF52540">
    <property type="entry name" value="P-loop containing nucleoside triphosphate hydrolases"/>
    <property type="match status" value="1"/>
</dbReference>